<evidence type="ECO:0000256" key="1">
    <source>
        <dbReference type="SAM" id="MobiDB-lite"/>
    </source>
</evidence>
<dbReference type="AlphaFoldDB" id="A0A1K2HHK2"/>
<dbReference type="InterPro" id="IPR051531">
    <property type="entry name" value="N-acetyltransferase"/>
</dbReference>
<proteinExistence type="predicted"/>
<keyword evidence="3" id="KW-0808">Transferase</keyword>
<feature type="domain" description="N-acetyltransferase" evidence="2">
    <location>
        <begin position="16"/>
        <end position="180"/>
    </location>
</feature>
<evidence type="ECO:0000313" key="3">
    <source>
        <dbReference type="EMBL" id="SFZ76328.1"/>
    </source>
</evidence>
<dbReference type="InterPro" id="IPR000182">
    <property type="entry name" value="GNAT_dom"/>
</dbReference>
<dbReference type="GO" id="GO:0016747">
    <property type="term" value="F:acyltransferase activity, transferring groups other than amino-acyl groups"/>
    <property type="evidence" value="ECO:0007669"/>
    <property type="project" value="InterPro"/>
</dbReference>
<dbReference type="SUPFAM" id="SSF55729">
    <property type="entry name" value="Acyl-CoA N-acyltransferases (Nat)"/>
    <property type="match status" value="1"/>
</dbReference>
<accession>A0A1K2HHK2</accession>
<gene>
    <name evidence="3" type="ORF">SAMN02745887_01913</name>
</gene>
<dbReference type="Proteomes" id="UP000186513">
    <property type="component" value="Unassembled WGS sequence"/>
</dbReference>
<sequence>MPSEADTPPWLDSARLSLRRWRAGDLDAFCALTANPAVMRWVGDGSTLSRAQTALWIDKANANIARWGFGTHAVHECASQRIIGWAGLIRSSHTQGDSEAEIIYALAPTAWGQGYASELCQAIVSWAWAHSALEQILATLDPANLASQRVVEKCGFRHGGDHLDEDGLPESHYRLSRPGALRQR</sequence>
<keyword evidence="4" id="KW-1185">Reference proteome</keyword>
<dbReference type="STRING" id="1121279.SAMN02745887_01913"/>
<dbReference type="RefSeq" id="WP_072428435.1">
    <property type="nucleotide sequence ID" value="NZ_FPKR01000007.1"/>
</dbReference>
<organism evidence="3 4">
    <name type="scientific">Chitinimonas taiwanensis DSM 18899</name>
    <dbReference type="NCBI Taxonomy" id="1121279"/>
    <lineage>
        <taxon>Bacteria</taxon>
        <taxon>Pseudomonadati</taxon>
        <taxon>Pseudomonadota</taxon>
        <taxon>Betaproteobacteria</taxon>
        <taxon>Neisseriales</taxon>
        <taxon>Chitinibacteraceae</taxon>
        <taxon>Chitinimonas</taxon>
    </lineage>
</organism>
<dbReference type="Gene3D" id="3.40.630.30">
    <property type="match status" value="1"/>
</dbReference>
<dbReference type="Pfam" id="PF13302">
    <property type="entry name" value="Acetyltransf_3"/>
    <property type="match status" value="1"/>
</dbReference>
<evidence type="ECO:0000259" key="2">
    <source>
        <dbReference type="PROSITE" id="PS51186"/>
    </source>
</evidence>
<dbReference type="EMBL" id="FPKR01000007">
    <property type="protein sequence ID" value="SFZ76328.1"/>
    <property type="molecule type" value="Genomic_DNA"/>
</dbReference>
<reference evidence="3 4" key="1">
    <citation type="submission" date="2016-11" db="EMBL/GenBank/DDBJ databases">
        <authorList>
            <person name="Jaros S."/>
            <person name="Januszkiewicz K."/>
            <person name="Wedrychowicz H."/>
        </authorList>
    </citation>
    <scope>NUCLEOTIDE SEQUENCE [LARGE SCALE GENOMIC DNA]</scope>
    <source>
        <strain evidence="3 4">DSM 18899</strain>
    </source>
</reference>
<name>A0A1K2HHK2_9NEIS</name>
<dbReference type="OrthoDB" id="9801656at2"/>
<dbReference type="PROSITE" id="PS51186">
    <property type="entry name" value="GNAT"/>
    <property type="match status" value="1"/>
</dbReference>
<protein>
    <submittedName>
        <fullName evidence="3">Protein N-acetyltransferase, RimJ/RimL family</fullName>
    </submittedName>
</protein>
<feature type="region of interest" description="Disordered" evidence="1">
    <location>
        <begin position="162"/>
        <end position="184"/>
    </location>
</feature>
<dbReference type="PANTHER" id="PTHR43792:SF1">
    <property type="entry name" value="N-ACETYLTRANSFERASE DOMAIN-CONTAINING PROTEIN"/>
    <property type="match status" value="1"/>
</dbReference>
<evidence type="ECO:0000313" key="4">
    <source>
        <dbReference type="Proteomes" id="UP000186513"/>
    </source>
</evidence>
<dbReference type="PANTHER" id="PTHR43792">
    <property type="entry name" value="GNAT FAMILY, PUTATIVE (AFU_ORTHOLOGUE AFUA_3G00765)-RELATED-RELATED"/>
    <property type="match status" value="1"/>
</dbReference>
<dbReference type="InterPro" id="IPR016181">
    <property type="entry name" value="Acyl_CoA_acyltransferase"/>
</dbReference>